<dbReference type="Proteomes" id="UP001055658">
    <property type="component" value="Chromosome"/>
</dbReference>
<gene>
    <name evidence="1" type="ORF">MJO52_04395</name>
</gene>
<sequence>MDYPRREQTYDAETLLGSGLIFQGWVLAKEGATVRPYIRLNSKKYYLKINLSRPDVIRRVLNEESKGHPRLYCGFRAAVPLNSDTCFFGFENNKCDYDTMQIFIEGSLKIIEGHDGWLFLDNDTNQSVEQFTGKLLLDWREKRAWYDYLDSLSKLAEEYLSAHSVLIAPSKEMVMSDYYPHRKGSTTPVEQVEKLADKKHNVVHPVKRMQASKDRVFRVCDTHWTHKGAQCGLLAALEVLGLDTVAVASLFSDDKFREVVRAGDLGNKIFPRRTARELIPNGISYRQWVHYDNHLPNMGRVLITQNKEALVSAKCLIFGSSSSYTMLDYVSRIFSEVIFVHSAGNIDVTILNQVRPNYLLAQTNGRFVIRAPIVGYRLEDEIEKKWAGLNDKEREEIIVSQGQWIEKWSKDTQLEYSYPLIIFFSVQNT</sequence>
<name>A0ABY4VE22_9GAMM</name>
<dbReference type="EMBL" id="CP092418">
    <property type="protein sequence ID" value="USD22377.1"/>
    <property type="molecule type" value="Genomic_DNA"/>
</dbReference>
<evidence type="ECO:0000313" key="2">
    <source>
        <dbReference type="Proteomes" id="UP001055658"/>
    </source>
</evidence>
<organism evidence="1 2">
    <name type="scientific">Microbulbifer variabilis</name>
    <dbReference type="NCBI Taxonomy" id="266805"/>
    <lineage>
        <taxon>Bacteria</taxon>
        <taxon>Pseudomonadati</taxon>
        <taxon>Pseudomonadota</taxon>
        <taxon>Gammaproteobacteria</taxon>
        <taxon>Cellvibrionales</taxon>
        <taxon>Microbulbiferaceae</taxon>
        <taxon>Microbulbifer</taxon>
    </lineage>
</organism>
<evidence type="ECO:0000313" key="1">
    <source>
        <dbReference type="EMBL" id="USD22377.1"/>
    </source>
</evidence>
<accession>A0ABY4VE22</accession>
<protein>
    <recommendedName>
        <fullName evidence="3">AlgX/AlgJ SGNH hydrolase-like domain-containing protein</fullName>
    </recommendedName>
</protein>
<proteinExistence type="predicted"/>
<evidence type="ECO:0008006" key="3">
    <source>
        <dbReference type="Google" id="ProtNLM"/>
    </source>
</evidence>
<dbReference type="RefSeq" id="WP_252084736.1">
    <property type="nucleotide sequence ID" value="NZ_CP092418.1"/>
</dbReference>
<keyword evidence="2" id="KW-1185">Reference proteome</keyword>
<reference evidence="1" key="1">
    <citation type="submission" date="2022-02" db="EMBL/GenBank/DDBJ databases">
        <title>Coral-associated bacteria.</title>
        <authorList>
            <person name="Tang K."/>
            <person name="Wang X."/>
        </authorList>
    </citation>
    <scope>NUCLEOTIDE SEQUENCE</scope>
    <source>
        <strain evidence="1">SCSIO 43006</strain>
    </source>
</reference>